<reference evidence="2 3" key="1">
    <citation type="submission" date="2010-10" db="EMBL/GenBank/DDBJ databases">
        <title>Complete sequence of Frankia sp. EuI1c.</title>
        <authorList>
            <consortium name="US DOE Joint Genome Institute"/>
            <person name="Lucas S."/>
            <person name="Copeland A."/>
            <person name="Lapidus A."/>
            <person name="Cheng J.-F."/>
            <person name="Bruce D."/>
            <person name="Goodwin L."/>
            <person name="Pitluck S."/>
            <person name="Chertkov O."/>
            <person name="Detter J.C."/>
            <person name="Han C."/>
            <person name="Tapia R."/>
            <person name="Land M."/>
            <person name="Hauser L."/>
            <person name="Jeffries C."/>
            <person name="Kyrpides N."/>
            <person name="Ivanova N."/>
            <person name="Mikhailova N."/>
            <person name="Beauchemin N."/>
            <person name="Sen A."/>
            <person name="Sur S.A."/>
            <person name="Gtari M."/>
            <person name="Wall L."/>
            <person name="Tisa L."/>
            <person name="Woyke T."/>
        </authorList>
    </citation>
    <scope>NUCLEOTIDE SEQUENCE [LARGE SCALE GENOMIC DNA]</scope>
    <source>
        <strain evidence="3">DSM 45817 / CECT 9037 / EuI1c</strain>
    </source>
</reference>
<evidence type="ECO:0000313" key="3">
    <source>
        <dbReference type="Proteomes" id="UP000002484"/>
    </source>
</evidence>
<gene>
    <name evidence="2" type="ordered locus">FraEuI1c_4573</name>
</gene>
<dbReference type="EMBL" id="CP002299">
    <property type="protein sequence ID" value="ADP82566.1"/>
    <property type="molecule type" value="Genomic_DNA"/>
</dbReference>
<dbReference type="eggNOG" id="COG2197">
    <property type="taxonomic scope" value="Bacteria"/>
</dbReference>
<dbReference type="InParanoid" id="E3IWU2"/>
<dbReference type="RefSeq" id="WP_013425684.1">
    <property type="nucleotide sequence ID" value="NC_014666.1"/>
</dbReference>
<dbReference type="KEGG" id="fri:FraEuI1c_4573"/>
<dbReference type="SMART" id="SM00421">
    <property type="entry name" value="HTH_LUXR"/>
    <property type="match status" value="1"/>
</dbReference>
<evidence type="ECO:0000259" key="1">
    <source>
        <dbReference type="PROSITE" id="PS50043"/>
    </source>
</evidence>
<dbReference type="OrthoDB" id="5932488at2"/>
<dbReference type="STRING" id="298654.FraEuI1c_4573"/>
<dbReference type="Pfam" id="PF00196">
    <property type="entry name" value="GerE"/>
    <property type="match status" value="1"/>
</dbReference>
<dbReference type="CDD" id="cd06170">
    <property type="entry name" value="LuxR_C_like"/>
    <property type="match status" value="1"/>
</dbReference>
<organism evidence="2 3">
    <name type="scientific">Pseudofrankia inefficax (strain DSM 45817 / CECT 9037 / DDB 130130 / EuI1c)</name>
    <name type="common">Frankia inefficax</name>
    <dbReference type="NCBI Taxonomy" id="298654"/>
    <lineage>
        <taxon>Bacteria</taxon>
        <taxon>Bacillati</taxon>
        <taxon>Actinomycetota</taxon>
        <taxon>Actinomycetes</taxon>
        <taxon>Frankiales</taxon>
        <taxon>Frankiaceae</taxon>
        <taxon>Pseudofrankia</taxon>
    </lineage>
</organism>
<dbReference type="HOGENOM" id="CLU_841339_0_0_11"/>
<dbReference type="InterPro" id="IPR000792">
    <property type="entry name" value="Tscrpt_reg_LuxR_C"/>
</dbReference>
<dbReference type="AlphaFoldDB" id="E3IWU2"/>
<dbReference type="Proteomes" id="UP000002484">
    <property type="component" value="Chromosome"/>
</dbReference>
<dbReference type="SUPFAM" id="SSF46894">
    <property type="entry name" value="C-terminal effector domain of the bipartite response regulators"/>
    <property type="match status" value="1"/>
</dbReference>
<dbReference type="Gene3D" id="1.10.10.10">
    <property type="entry name" value="Winged helix-like DNA-binding domain superfamily/Winged helix DNA-binding domain"/>
    <property type="match status" value="1"/>
</dbReference>
<dbReference type="GO" id="GO:0003677">
    <property type="term" value="F:DNA binding"/>
    <property type="evidence" value="ECO:0007669"/>
    <property type="project" value="InterPro"/>
</dbReference>
<accession>E3IWU2</accession>
<feature type="domain" description="HTH luxR-type" evidence="1">
    <location>
        <begin position="257"/>
        <end position="324"/>
    </location>
</feature>
<sequence length="330" mass="35691">MSDLDLGFLGLSPTGLAIWEQVALHPFSSADAIAELLGTTSEEVEAELRAQMERGQVRCVGGTWVAQDLAAWLDALHAREQAEQATAAAARARQRADLLRSHLPSMHRQGTRKLVGGDGSEMISHADVSVRIVELIEQATHSLRFMLAGLMSFGQNTPVIEAMIRAAGRGVQLSSVWTPECIEAARRGAAGRLPPLGWVRSNPDVPYRAVLKDDESILVQRLPNDLSSGALVITHPPTVALYAQQIDALFADGEHLVPSDPAEFRQRQKDSQIIQLIAAGTTNKGIGAQIGYSERTVQRRISELMAKYEASSRIELVVKAGDLLPPSQSA</sequence>
<proteinExistence type="predicted"/>
<dbReference type="PROSITE" id="PS50043">
    <property type="entry name" value="HTH_LUXR_2"/>
    <property type="match status" value="1"/>
</dbReference>
<keyword evidence="3" id="KW-1185">Reference proteome</keyword>
<dbReference type="InterPro" id="IPR036388">
    <property type="entry name" value="WH-like_DNA-bd_sf"/>
</dbReference>
<evidence type="ECO:0000313" key="2">
    <source>
        <dbReference type="EMBL" id="ADP82566.1"/>
    </source>
</evidence>
<protein>
    <submittedName>
        <fullName evidence="2">Regulatory protein LuxR</fullName>
    </submittedName>
</protein>
<dbReference type="GO" id="GO:0006355">
    <property type="term" value="P:regulation of DNA-templated transcription"/>
    <property type="evidence" value="ECO:0007669"/>
    <property type="project" value="InterPro"/>
</dbReference>
<dbReference type="InterPro" id="IPR016032">
    <property type="entry name" value="Sig_transdc_resp-reg_C-effctor"/>
</dbReference>
<name>E3IWU2_PSEI1</name>